<organism evidence="1 2">
    <name type="scientific">Coregonus suidteri</name>
    <dbReference type="NCBI Taxonomy" id="861788"/>
    <lineage>
        <taxon>Eukaryota</taxon>
        <taxon>Metazoa</taxon>
        <taxon>Chordata</taxon>
        <taxon>Craniata</taxon>
        <taxon>Vertebrata</taxon>
        <taxon>Euteleostomi</taxon>
        <taxon>Actinopterygii</taxon>
        <taxon>Neopterygii</taxon>
        <taxon>Teleostei</taxon>
        <taxon>Protacanthopterygii</taxon>
        <taxon>Salmoniformes</taxon>
        <taxon>Salmonidae</taxon>
        <taxon>Coregoninae</taxon>
        <taxon>Coregonus</taxon>
    </lineage>
</organism>
<evidence type="ECO:0000313" key="1">
    <source>
        <dbReference type="EMBL" id="KAK6302751.1"/>
    </source>
</evidence>
<reference evidence="1 2" key="1">
    <citation type="submission" date="2021-04" db="EMBL/GenBank/DDBJ databases">
        <authorList>
            <person name="De Guttry C."/>
            <person name="Zahm M."/>
            <person name="Klopp C."/>
            <person name="Cabau C."/>
            <person name="Louis A."/>
            <person name="Berthelot C."/>
            <person name="Parey E."/>
            <person name="Roest Crollius H."/>
            <person name="Montfort J."/>
            <person name="Robinson-Rechavi M."/>
            <person name="Bucao C."/>
            <person name="Bouchez O."/>
            <person name="Gislard M."/>
            <person name="Lluch J."/>
            <person name="Milhes M."/>
            <person name="Lampietro C."/>
            <person name="Lopez Roques C."/>
            <person name="Donnadieu C."/>
            <person name="Braasch I."/>
            <person name="Desvignes T."/>
            <person name="Postlethwait J."/>
            <person name="Bobe J."/>
            <person name="Wedekind C."/>
            <person name="Guiguen Y."/>
        </authorList>
    </citation>
    <scope>NUCLEOTIDE SEQUENCE [LARGE SCALE GENOMIC DNA]</scope>
    <source>
        <strain evidence="1">Cs_M1</strain>
        <tissue evidence="1">Blood</tissue>
    </source>
</reference>
<name>A0AAN8QL10_9TELE</name>
<sequence length="66" mass="7347">LIVEGHVQSASHSTNHLGEGLRQEPITALAGYHLIWVSECTENVGHCELSSHKKPASAALQHYWWM</sequence>
<dbReference type="EMBL" id="JAGTTL010000025">
    <property type="protein sequence ID" value="KAK6302751.1"/>
    <property type="molecule type" value="Genomic_DNA"/>
</dbReference>
<comment type="caution">
    <text evidence="1">The sequence shown here is derived from an EMBL/GenBank/DDBJ whole genome shotgun (WGS) entry which is preliminary data.</text>
</comment>
<dbReference type="AlphaFoldDB" id="A0AAN8QL10"/>
<protein>
    <submittedName>
        <fullName evidence="1">Uncharacterized protein</fullName>
    </submittedName>
</protein>
<accession>A0AAN8QL10</accession>
<keyword evidence="2" id="KW-1185">Reference proteome</keyword>
<evidence type="ECO:0000313" key="2">
    <source>
        <dbReference type="Proteomes" id="UP001356427"/>
    </source>
</evidence>
<feature type="non-terminal residue" evidence="1">
    <location>
        <position position="1"/>
    </location>
</feature>
<proteinExistence type="predicted"/>
<dbReference type="Proteomes" id="UP001356427">
    <property type="component" value="Unassembled WGS sequence"/>
</dbReference>
<gene>
    <name evidence="1" type="ORF">J4Q44_G00271060</name>
</gene>